<accession>A0A238KD80</accession>
<dbReference type="GO" id="GO:0003983">
    <property type="term" value="F:UTP:glucose-1-phosphate uridylyltransferase activity"/>
    <property type="evidence" value="ECO:0007669"/>
    <property type="project" value="UniProtKB-EC"/>
</dbReference>
<dbReference type="SUPFAM" id="SSF53448">
    <property type="entry name" value="Nucleotide-diphospho-sugar transferases"/>
    <property type="match status" value="1"/>
</dbReference>
<evidence type="ECO:0000256" key="4">
    <source>
        <dbReference type="ARBA" id="ARBA00022679"/>
    </source>
</evidence>
<dbReference type="OrthoDB" id="9803306at2"/>
<evidence type="ECO:0000256" key="9">
    <source>
        <dbReference type="ARBA" id="ARBA00048128"/>
    </source>
</evidence>
<dbReference type="RefSeq" id="WP_093963312.1">
    <property type="nucleotide sequence ID" value="NZ_FXYG01000002.1"/>
</dbReference>
<evidence type="ECO:0000256" key="3">
    <source>
        <dbReference type="ARBA" id="ARBA00019048"/>
    </source>
</evidence>
<dbReference type="Pfam" id="PF00483">
    <property type="entry name" value="NTP_transferase"/>
    <property type="match status" value="1"/>
</dbReference>
<keyword evidence="5 11" id="KW-0548">Nucleotidyltransferase</keyword>
<organism evidence="11 12">
    <name type="scientific">Ruegeria arenilitoris</name>
    <dbReference type="NCBI Taxonomy" id="1173585"/>
    <lineage>
        <taxon>Bacteria</taxon>
        <taxon>Pseudomonadati</taxon>
        <taxon>Pseudomonadota</taxon>
        <taxon>Alphaproteobacteria</taxon>
        <taxon>Rhodobacterales</taxon>
        <taxon>Roseobacteraceae</taxon>
        <taxon>Ruegeria</taxon>
    </lineage>
</organism>
<evidence type="ECO:0000256" key="7">
    <source>
        <dbReference type="ARBA" id="ARBA00031959"/>
    </source>
</evidence>
<dbReference type="InterPro" id="IPR029044">
    <property type="entry name" value="Nucleotide-diphossugar_trans"/>
</dbReference>
<dbReference type="Gene3D" id="3.90.550.10">
    <property type="entry name" value="Spore Coat Polysaccharide Biosynthesis Protein SpsA, Chain A"/>
    <property type="match status" value="1"/>
</dbReference>
<dbReference type="Proteomes" id="UP000202485">
    <property type="component" value="Unassembled WGS sequence"/>
</dbReference>
<proteinExistence type="inferred from homology"/>
<gene>
    <name evidence="11" type="primary">gtaB_2</name>
    <name evidence="11" type="ORF">RUA8715_01778</name>
</gene>
<comment type="catalytic activity">
    <reaction evidence="9">
        <text>alpha-D-glucose 1-phosphate + UTP + H(+) = UDP-alpha-D-glucose + diphosphate</text>
        <dbReference type="Rhea" id="RHEA:19889"/>
        <dbReference type="ChEBI" id="CHEBI:15378"/>
        <dbReference type="ChEBI" id="CHEBI:33019"/>
        <dbReference type="ChEBI" id="CHEBI:46398"/>
        <dbReference type="ChEBI" id="CHEBI:58601"/>
        <dbReference type="ChEBI" id="CHEBI:58885"/>
        <dbReference type="EC" id="2.7.7.9"/>
    </reaction>
</comment>
<dbReference type="PANTHER" id="PTHR43197:SF1">
    <property type="entry name" value="UTP--GLUCOSE-1-PHOSPHATE URIDYLYLTRANSFERASE"/>
    <property type="match status" value="1"/>
</dbReference>
<reference evidence="12" key="1">
    <citation type="submission" date="2017-05" db="EMBL/GenBank/DDBJ databases">
        <authorList>
            <person name="Rodrigo-Torres L."/>
            <person name="Arahal R. D."/>
            <person name="Lucena T."/>
        </authorList>
    </citation>
    <scope>NUCLEOTIDE SEQUENCE [LARGE SCALE GENOMIC DNA]</scope>
    <source>
        <strain evidence="12">CECT 8715</strain>
    </source>
</reference>
<dbReference type="CDD" id="cd02541">
    <property type="entry name" value="UGPase_prokaryotic"/>
    <property type="match status" value="1"/>
</dbReference>
<dbReference type="GO" id="GO:0006011">
    <property type="term" value="P:UDP-alpha-D-glucose metabolic process"/>
    <property type="evidence" value="ECO:0007669"/>
    <property type="project" value="InterPro"/>
</dbReference>
<comment type="similarity">
    <text evidence="1">Belongs to the UDPGP type 2 family.</text>
</comment>
<name>A0A238KD80_9RHOB</name>
<dbReference type="EMBL" id="FXYG01000002">
    <property type="protein sequence ID" value="SMX40769.1"/>
    <property type="molecule type" value="Genomic_DNA"/>
</dbReference>
<dbReference type="InterPro" id="IPR005835">
    <property type="entry name" value="NTP_transferase_dom"/>
</dbReference>
<evidence type="ECO:0000256" key="6">
    <source>
        <dbReference type="ARBA" id="ARBA00031455"/>
    </source>
</evidence>
<evidence type="ECO:0000256" key="2">
    <source>
        <dbReference type="ARBA" id="ARBA00012415"/>
    </source>
</evidence>
<dbReference type="EC" id="2.7.7.9" evidence="2"/>
<evidence type="ECO:0000313" key="11">
    <source>
        <dbReference type="EMBL" id="SMX40769.1"/>
    </source>
</evidence>
<evidence type="ECO:0000259" key="10">
    <source>
        <dbReference type="Pfam" id="PF00483"/>
    </source>
</evidence>
<evidence type="ECO:0000256" key="1">
    <source>
        <dbReference type="ARBA" id="ARBA00006890"/>
    </source>
</evidence>
<sequence length="295" mass="31865">MTKIRKAVFPVAGLGTRFLPATKTVAKEMLPLIDRPLIQYAVDEARAAGIEEFIFITSPEKTALEAYFGRNTALERKLKDGGKTELLNNLRCADLEDGKYCFVRQDAPRGLGHAVSLARECVGNEPFAVILPDDVISARRPALSQMVQSYCDQSGHMVATQSVPSDRIGSYGVVDIALQAGRVQKLRGLVEKPSPAQAPSNYGIVGRYILQPSIFDRLAGQAPGAGNEIQLTDAIAADIETAGCSGYAFAGERFDCGSVAGYLEATAVFALQRSELREGFERIMAQRMGHLRPAA</sequence>
<feature type="domain" description="Nucleotidyl transferase" evidence="10">
    <location>
        <begin position="11"/>
        <end position="267"/>
    </location>
</feature>
<evidence type="ECO:0000256" key="5">
    <source>
        <dbReference type="ARBA" id="ARBA00022695"/>
    </source>
</evidence>
<keyword evidence="12" id="KW-1185">Reference proteome</keyword>
<protein>
    <recommendedName>
        <fullName evidence="3">UTP--glucose-1-phosphate uridylyltransferase</fullName>
        <ecNumber evidence="2">2.7.7.9</ecNumber>
    </recommendedName>
    <alternativeName>
        <fullName evidence="6">Alpha-D-glucosyl-1-phosphate uridylyltransferase</fullName>
    </alternativeName>
    <alternativeName>
        <fullName evidence="7">UDP-glucose pyrophosphorylase</fullName>
    </alternativeName>
    <alternativeName>
        <fullName evidence="8">Uridine diphosphoglucose pyrophosphorylase</fullName>
    </alternativeName>
</protein>
<dbReference type="AlphaFoldDB" id="A0A238KD80"/>
<dbReference type="InterPro" id="IPR005771">
    <property type="entry name" value="GalU_uridylyltTrfase_bac/arc"/>
</dbReference>
<evidence type="ECO:0000256" key="8">
    <source>
        <dbReference type="ARBA" id="ARBA00032341"/>
    </source>
</evidence>
<dbReference type="PANTHER" id="PTHR43197">
    <property type="entry name" value="UTP--GLUCOSE-1-PHOSPHATE URIDYLYLTRANSFERASE"/>
    <property type="match status" value="1"/>
</dbReference>
<keyword evidence="4 11" id="KW-0808">Transferase</keyword>
<evidence type="ECO:0000313" key="12">
    <source>
        <dbReference type="Proteomes" id="UP000202485"/>
    </source>
</evidence>